<feature type="transmembrane region" description="Helical" evidence="7">
    <location>
        <begin position="271"/>
        <end position="292"/>
    </location>
</feature>
<keyword evidence="4 7" id="KW-0812">Transmembrane</keyword>
<reference evidence="9 10" key="1">
    <citation type="submission" date="2012-02" db="EMBL/GenBank/DDBJ databases">
        <title>Complete genome sequence of Actinoplanes missouriensis 431 (= NBRC 102363).</title>
        <authorList>
            <person name="Ohnishi Y."/>
            <person name="Ishikawa J."/>
            <person name="Sekine M."/>
            <person name="Hosoyama A."/>
            <person name="Harada T."/>
            <person name="Narita H."/>
            <person name="Hata T."/>
            <person name="Konno Y."/>
            <person name="Tutikane K."/>
            <person name="Fujita N."/>
            <person name="Horinouchi S."/>
            <person name="Hayakawa M."/>
        </authorList>
    </citation>
    <scope>NUCLEOTIDE SEQUENCE [LARGE SCALE GENOMIC DNA]</scope>
    <source>
        <strain evidence="10">ATCC 14538 / DSM 43046 / CBS 188.64 / JCM 3121 / NBRC 102363 / NCIMB 12654 / NRRL B-3342 / UNCC 431</strain>
    </source>
</reference>
<feature type="transmembrane region" description="Helical" evidence="7">
    <location>
        <begin position="208"/>
        <end position="232"/>
    </location>
</feature>
<dbReference type="eggNOG" id="COG2814">
    <property type="taxonomic scope" value="Bacteria"/>
</dbReference>
<dbReference type="InterPro" id="IPR036259">
    <property type="entry name" value="MFS_trans_sf"/>
</dbReference>
<dbReference type="KEGG" id="ams:AMIS_2160"/>
<dbReference type="GO" id="GO:0005886">
    <property type="term" value="C:plasma membrane"/>
    <property type="evidence" value="ECO:0007669"/>
    <property type="project" value="UniProtKB-SubCell"/>
</dbReference>
<dbReference type="Gene3D" id="1.20.1250.20">
    <property type="entry name" value="MFS general substrate transporter like domains"/>
    <property type="match status" value="2"/>
</dbReference>
<organism evidence="9 10">
    <name type="scientific">Actinoplanes missouriensis (strain ATCC 14538 / DSM 43046 / CBS 188.64 / JCM 3121 / NBRC 102363 / NCIMB 12654 / NRRL B-3342 / UNCC 431)</name>
    <dbReference type="NCBI Taxonomy" id="512565"/>
    <lineage>
        <taxon>Bacteria</taxon>
        <taxon>Bacillati</taxon>
        <taxon>Actinomycetota</taxon>
        <taxon>Actinomycetes</taxon>
        <taxon>Micromonosporales</taxon>
        <taxon>Micromonosporaceae</taxon>
        <taxon>Actinoplanes</taxon>
    </lineage>
</organism>
<keyword evidence="10" id="KW-1185">Reference proteome</keyword>
<feature type="transmembrane region" description="Helical" evidence="7">
    <location>
        <begin position="42"/>
        <end position="63"/>
    </location>
</feature>
<evidence type="ECO:0000256" key="3">
    <source>
        <dbReference type="ARBA" id="ARBA00022475"/>
    </source>
</evidence>
<evidence type="ECO:0000259" key="8">
    <source>
        <dbReference type="PROSITE" id="PS50850"/>
    </source>
</evidence>
<dbReference type="HOGENOM" id="CLU_034180_15_2_11"/>
<dbReference type="OrthoDB" id="5178159at2"/>
<dbReference type="STRING" id="512565.AMIS_2160"/>
<evidence type="ECO:0000256" key="7">
    <source>
        <dbReference type="SAM" id="Phobius"/>
    </source>
</evidence>
<evidence type="ECO:0000256" key="1">
    <source>
        <dbReference type="ARBA" id="ARBA00004651"/>
    </source>
</evidence>
<proteinExistence type="predicted"/>
<keyword evidence="6 7" id="KW-0472">Membrane</keyword>
<dbReference type="AlphaFoldDB" id="I0GXE9"/>
<dbReference type="InterPro" id="IPR020846">
    <property type="entry name" value="MFS_dom"/>
</dbReference>
<feature type="domain" description="Major facilitator superfamily (MFS) profile" evidence="8">
    <location>
        <begin position="208"/>
        <end position="405"/>
    </location>
</feature>
<feature type="transmembrane region" description="Helical" evidence="7">
    <location>
        <begin position="164"/>
        <end position="183"/>
    </location>
</feature>
<evidence type="ECO:0000256" key="6">
    <source>
        <dbReference type="ARBA" id="ARBA00023136"/>
    </source>
</evidence>
<name>I0GXE9_ACTM4</name>
<accession>I0GXE9</accession>
<feature type="transmembrane region" description="Helical" evidence="7">
    <location>
        <begin position="75"/>
        <end position="93"/>
    </location>
</feature>
<keyword evidence="5 7" id="KW-1133">Transmembrane helix</keyword>
<dbReference type="CDD" id="cd06173">
    <property type="entry name" value="MFS_MefA_like"/>
    <property type="match status" value="1"/>
</dbReference>
<comment type="subcellular location">
    <subcellularLocation>
        <location evidence="1">Cell membrane</location>
        <topology evidence="1">Multi-pass membrane protein</topology>
    </subcellularLocation>
</comment>
<dbReference type="InterPro" id="IPR011701">
    <property type="entry name" value="MFS"/>
</dbReference>
<dbReference type="RefSeq" id="WP_014440336.1">
    <property type="nucleotide sequence ID" value="NC_017093.1"/>
</dbReference>
<dbReference type="PROSITE" id="PS50850">
    <property type="entry name" value="MFS"/>
    <property type="match status" value="1"/>
</dbReference>
<dbReference type="PATRIC" id="fig|512565.3.peg.221"/>
<evidence type="ECO:0000313" key="9">
    <source>
        <dbReference type="EMBL" id="BAL85436.1"/>
    </source>
</evidence>
<dbReference type="EMBL" id="AP012319">
    <property type="protein sequence ID" value="BAL85436.1"/>
    <property type="molecule type" value="Genomic_DNA"/>
</dbReference>
<evidence type="ECO:0000256" key="5">
    <source>
        <dbReference type="ARBA" id="ARBA00022989"/>
    </source>
</evidence>
<feature type="transmembrane region" description="Helical" evidence="7">
    <location>
        <begin position="134"/>
        <end position="158"/>
    </location>
</feature>
<dbReference type="PANTHER" id="PTHR43266">
    <property type="entry name" value="MACROLIDE-EFFLUX PROTEIN"/>
    <property type="match status" value="1"/>
</dbReference>
<feature type="transmembrane region" description="Helical" evidence="7">
    <location>
        <begin position="364"/>
        <end position="383"/>
    </location>
</feature>
<dbReference type="Pfam" id="PF07690">
    <property type="entry name" value="MFS_1"/>
    <property type="match status" value="1"/>
</dbReference>
<keyword evidence="2" id="KW-0813">Transport</keyword>
<dbReference type="SUPFAM" id="SSF103473">
    <property type="entry name" value="MFS general substrate transporter"/>
    <property type="match status" value="1"/>
</dbReference>
<protein>
    <submittedName>
        <fullName evidence="9">Putative MFS transporter</fullName>
    </submittedName>
</protein>
<evidence type="ECO:0000256" key="4">
    <source>
        <dbReference type="ARBA" id="ARBA00022692"/>
    </source>
</evidence>
<dbReference type="GO" id="GO:0022857">
    <property type="term" value="F:transmembrane transporter activity"/>
    <property type="evidence" value="ECO:0007669"/>
    <property type="project" value="InterPro"/>
</dbReference>
<dbReference type="PANTHER" id="PTHR43266:SF2">
    <property type="entry name" value="MAJOR FACILITATOR SUPERFAMILY (MFS) PROFILE DOMAIN-CONTAINING PROTEIN"/>
    <property type="match status" value="1"/>
</dbReference>
<keyword evidence="3" id="KW-1003">Cell membrane</keyword>
<gene>
    <name evidence="9" type="ordered locus">AMIS_2160</name>
</gene>
<feature type="transmembrane region" description="Helical" evidence="7">
    <location>
        <begin position="298"/>
        <end position="321"/>
    </location>
</feature>
<dbReference type="Proteomes" id="UP000007882">
    <property type="component" value="Chromosome"/>
</dbReference>
<evidence type="ECO:0000313" key="10">
    <source>
        <dbReference type="Proteomes" id="UP000007882"/>
    </source>
</evidence>
<feature type="transmembrane region" description="Helical" evidence="7">
    <location>
        <begin position="99"/>
        <end position="122"/>
    </location>
</feature>
<sequence>MSFTTSRWPDVHLAAAGRGISVCGDLLAATTLALVLQESGHGGLAVSGLLVAASLPIAVLAPLTGRLVDRADSRTLMVVVGLAQTALCAALAFTAHPALIIALVALLACGVAVVQPTIAALVPGMVSEADLPRASGIVQTASQVGMLAAPALAGILVGQAGPRVPLLLAAAAYLGLSGIGLLIRTRRGNLTGADPLPAVPFRLRDDRVLTVMTVAVAAVVAGVSAINVFEVFFIRDTLGASTTVYGFVMASWTVGMLTASLTLGRSARRWITLRTVLVLLTATCLMVLAGATVRSAGWLIPLWILGGAANGALNICTTVLIAGRVRPAAHGRAFAATTAIVQGAGLTGLLVAGPLAEGFEPRALVAGAGAAGVLAALACLPLVRSEPPAAPPTGSGPEIRDNVAA</sequence>
<feature type="transmembrane region" description="Helical" evidence="7">
    <location>
        <begin position="244"/>
        <end position="264"/>
    </location>
</feature>
<evidence type="ECO:0000256" key="2">
    <source>
        <dbReference type="ARBA" id="ARBA00022448"/>
    </source>
</evidence>
<feature type="transmembrane region" description="Helical" evidence="7">
    <location>
        <begin position="333"/>
        <end position="352"/>
    </location>
</feature>